<evidence type="ECO:0000256" key="1">
    <source>
        <dbReference type="SAM" id="Phobius"/>
    </source>
</evidence>
<reference evidence="2 3" key="1">
    <citation type="submission" date="2017-09" db="EMBL/GenBank/DDBJ databases">
        <title>WGS assembly of Aquilegia coerulea Goldsmith.</title>
        <authorList>
            <person name="Hodges S."/>
            <person name="Kramer E."/>
            <person name="Nordborg M."/>
            <person name="Tomkins J."/>
            <person name="Borevitz J."/>
            <person name="Derieg N."/>
            <person name="Yan J."/>
            <person name="Mihaltcheva S."/>
            <person name="Hayes R.D."/>
            <person name="Rokhsar D."/>
        </authorList>
    </citation>
    <scope>NUCLEOTIDE SEQUENCE [LARGE SCALE GENOMIC DNA]</scope>
    <source>
        <strain evidence="3">cv. Goldsmith</strain>
    </source>
</reference>
<keyword evidence="1" id="KW-1133">Transmembrane helix</keyword>
<name>A0A2G5DNF7_AQUCA</name>
<keyword evidence="1" id="KW-0812">Transmembrane</keyword>
<gene>
    <name evidence="2" type="ORF">AQUCO_01700544v1</name>
</gene>
<evidence type="ECO:0000313" key="3">
    <source>
        <dbReference type="Proteomes" id="UP000230069"/>
    </source>
</evidence>
<keyword evidence="3" id="KW-1185">Reference proteome</keyword>
<keyword evidence="1" id="KW-0472">Membrane</keyword>
<feature type="transmembrane region" description="Helical" evidence="1">
    <location>
        <begin position="35"/>
        <end position="54"/>
    </location>
</feature>
<dbReference type="Proteomes" id="UP000230069">
    <property type="component" value="Unassembled WGS sequence"/>
</dbReference>
<feature type="transmembrane region" description="Helical" evidence="1">
    <location>
        <begin position="60"/>
        <end position="81"/>
    </location>
</feature>
<sequence length="92" mass="10712">MAHFLFKTLMNTSTLYECLNSLQFTTYKQKRMTRIFPTLSCIFTYGLGTILGEVNFQLNFLHIQVISLFPLSFLFNTSILFSRQDNCVILLV</sequence>
<protein>
    <submittedName>
        <fullName evidence="2">Uncharacterized protein</fullName>
    </submittedName>
</protein>
<dbReference type="AlphaFoldDB" id="A0A2G5DNF7"/>
<organism evidence="2 3">
    <name type="scientific">Aquilegia coerulea</name>
    <name type="common">Rocky mountain columbine</name>
    <dbReference type="NCBI Taxonomy" id="218851"/>
    <lineage>
        <taxon>Eukaryota</taxon>
        <taxon>Viridiplantae</taxon>
        <taxon>Streptophyta</taxon>
        <taxon>Embryophyta</taxon>
        <taxon>Tracheophyta</taxon>
        <taxon>Spermatophyta</taxon>
        <taxon>Magnoliopsida</taxon>
        <taxon>Ranunculales</taxon>
        <taxon>Ranunculaceae</taxon>
        <taxon>Thalictroideae</taxon>
        <taxon>Aquilegia</taxon>
    </lineage>
</organism>
<accession>A0A2G5DNF7</accession>
<dbReference type="EMBL" id="KZ305034">
    <property type="protein sequence ID" value="PIA45060.1"/>
    <property type="molecule type" value="Genomic_DNA"/>
</dbReference>
<evidence type="ECO:0000313" key="2">
    <source>
        <dbReference type="EMBL" id="PIA45060.1"/>
    </source>
</evidence>
<dbReference type="InParanoid" id="A0A2G5DNF7"/>
<proteinExistence type="predicted"/>